<name>A0ABP8SPU4_9ACTN</name>
<comment type="caution">
    <text evidence="2">The sequence shown here is derived from an EMBL/GenBank/DDBJ whole genome shotgun (WGS) entry which is preliminary data.</text>
</comment>
<dbReference type="EMBL" id="BAABGU010000021">
    <property type="protein sequence ID" value="GAA4573317.1"/>
    <property type="molecule type" value="Genomic_DNA"/>
</dbReference>
<gene>
    <name evidence="2" type="ORF">GCM10023176_38060</name>
</gene>
<protein>
    <submittedName>
        <fullName evidence="2">Uncharacterized protein</fullName>
    </submittedName>
</protein>
<keyword evidence="3" id="KW-1185">Reference proteome</keyword>
<keyword evidence="1" id="KW-1133">Transmembrane helix</keyword>
<dbReference type="RefSeq" id="WP_346121563.1">
    <property type="nucleotide sequence ID" value="NZ_BAABGU010000021.1"/>
</dbReference>
<accession>A0ABP8SPU4</accession>
<evidence type="ECO:0000256" key="1">
    <source>
        <dbReference type="SAM" id="Phobius"/>
    </source>
</evidence>
<reference evidence="3" key="1">
    <citation type="journal article" date="2019" name="Int. J. Syst. Evol. Microbiol.">
        <title>The Global Catalogue of Microorganisms (GCM) 10K type strain sequencing project: providing services to taxonomists for standard genome sequencing and annotation.</title>
        <authorList>
            <consortium name="The Broad Institute Genomics Platform"/>
            <consortium name="The Broad Institute Genome Sequencing Center for Infectious Disease"/>
            <person name="Wu L."/>
            <person name="Ma J."/>
        </authorList>
    </citation>
    <scope>NUCLEOTIDE SEQUENCE [LARGE SCALE GENOMIC DNA]</scope>
    <source>
        <strain evidence="3">JCM 3175</strain>
    </source>
</reference>
<evidence type="ECO:0000313" key="2">
    <source>
        <dbReference type="EMBL" id="GAA4573317.1"/>
    </source>
</evidence>
<feature type="transmembrane region" description="Helical" evidence="1">
    <location>
        <begin position="46"/>
        <end position="66"/>
    </location>
</feature>
<feature type="transmembrane region" description="Helical" evidence="1">
    <location>
        <begin position="78"/>
        <end position="98"/>
    </location>
</feature>
<proteinExistence type="predicted"/>
<organism evidence="2 3">
    <name type="scientific">Micromonospora coerulea</name>
    <dbReference type="NCBI Taxonomy" id="47856"/>
    <lineage>
        <taxon>Bacteria</taxon>
        <taxon>Bacillati</taxon>
        <taxon>Actinomycetota</taxon>
        <taxon>Actinomycetes</taxon>
        <taxon>Micromonosporales</taxon>
        <taxon>Micromonosporaceae</taxon>
        <taxon>Micromonospora</taxon>
    </lineage>
</organism>
<keyword evidence="1" id="KW-0812">Transmembrane</keyword>
<sequence length="101" mass="11000">MRAQPMSSRPWWACLWVLAYLLAAHGVVVVLLGLNSDLPSGLYMSIYVLPLFVVAAPVAWLILALTHRRPWLKPQVDALIAVVFGLTIAAILLSIAVLRAG</sequence>
<evidence type="ECO:0000313" key="3">
    <source>
        <dbReference type="Proteomes" id="UP001500307"/>
    </source>
</evidence>
<feature type="transmembrane region" description="Helical" evidence="1">
    <location>
        <begin position="12"/>
        <end position="34"/>
    </location>
</feature>
<keyword evidence="1" id="KW-0472">Membrane</keyword>
<dbReference type="Proteomes" id="UP001500307">
    <property type="component" value="Unassembled WGS sequence"/>
</dbReference>